<proteinExistence type="predicted"/>
<dbReference type="PROSITE" id="PS51192">
    <property type="entry name" value="HELICASE_ATP_BIND_1"/>
    <property type="match status" value="1"/>
</dbReference>
<dbReference type="Pfam" id="PF00270">
    <property type="entry name" value="DEAD"/>
    <property type="match status" value="1"/>
</dbReference>
<reference evidence="5" key="1">
    <citation type="journal article" date="2014" name="Front. Microbiol.">
        <title>High frequency of phylogenetically diverse reductive dehalogenase-homologous genes in deep subseafloor sedimentary metagenomes.</title>
        <authorList>
            <person name="Kawai M."/>
            <person name="Futagami T."/>
            <person name="Toyoda A."/>
            <person name="Takaki Y."/>
            <person name="Nishi S."/>
            <person name="Hori S."/>
            <person name="Arai W."/>
            <person name="Tsubouchi T."/>
            <person name="Morono Y."/>
            <person name="Uchiyama I."/>
            <person name="Ito T."/>
            <person name="Fujiyama A."/>
            <person name="Inagaki F."/>
            <person name="Takami H."/>
        </authorList>
    </citation>
    <scope>NUCLEOTIDE SEQUENCE</scope>
    <source>
        <strain evidence="5">Expedition CK06-06</strain>
    </source>
</reference>
<dbReference type="GO" id="GO:0043138">
    <property type="term" value="F:3'-5' DNA helicase activity"/>
    <property type="evidence" value="ECO:0007669"/>
    <property type="project" value="TreeGrafter"/>
</dbReference>
<dbReference type="GO" id="GO:0006270">
    <property type="term" value="P:DNA replication initiation"/>
    <property type="evidence" value="ECO:0007669"/>
    <property type="project" value="TreeGrafter"/>
</dbReference>
<dbReference type="AlphaFoldDB" id="X0UTC0"/>
<feature type="domain" description="Helicase ATP-binding" evidence="4">
    <location>
        <begin position="1"/>
        <end position="141"/>
    </location>
</feature>
<sequence length="267" mass="30050">VAETLTLGRGAIILVPEISLTPQTVRRFLARFPGQVGLIHSQLSDGERYDTWRRSRAGSLPMIIGARSALFTPMPDIGLIVLDESHDESYKEHGRAPRYHAREAALAYAKIVGAACILGSATPDVVTTYRATRGELRRLTLPQRIFGHHQRLSRQAARLGIMSRYQPSDGDAVSIDLPPVRVVDMRQELRAGNRSIFSRALQKALSELLQSNQQAILFLNRRGTSTYIFCRDCGWVLRCPRCETSLTYHRANERLMCHHCGYTRKLP</sequence>
<organism evidence="5">
    <name type="scientific">marine sediment metagenome</name>
    <dbReference type="NCBI Taxonomy" id="412755"/>
    <lineage>
        <taxon>unclassified sequences</taxon>
        <taxon>metagenomes</taxon>
        <taxon>ecological metagenomes</taxon>
    </lineage>
</organism>
<keyword evidence="1" id="KW-0547">Nucleotide-binding</keyword>
<protein>
    <recommendedName>
        <fullName evidence="4">Helicase ATP-binding domain-containing protein</fullName>
    </recommendedName>
</protein>
<name>X0UTC0_9ZZZZ</name>
<evidence type="ECO:0000256" key="1">
    <source>
        <dbReference type="ARBA" id="ARBA00022741"/>
    </source>
</evidence>
<dbReference type="PANTHER" id="PTHR30580">
    <property type="entry name" value="PRIMOSOMAL PROTEIN N"/>
    <property type="match status" value="1"/>
</dbReference>
<evidence type="ECO:0000256" key="2">
    <source>
        <dbReference type="ARBA" id="ARBA00022840"/>
    </source>
</evidence>
<dbReference type="GO" id="GO:0006302">
    <property type="term" value="P:double-strand break repair"/>
    <property type="evidence" value="ECO:0007669"/>
    <property type="project" value="TreeGrafter"/>
</dbReference>
<dbReference type="Pfam" id="PF18319">
    <property type="entry name" value="Zn_ribbon_PriA"/>
    <property type="match status" value="1"/>
</dbReference>
<accession>X0UTC0</accession>
<evidence type="ECO:0000256" key="3">
    <source>
        <dbReference type="ARBA" id="ARBA00023125"/>
    </source>
</evidence>
<evidence type="ECO:0000259" key="4">
    <source>
        <dbReference type="PROSITE" id="PS51192"/>
    </source>
</evidence>
<dbReference type="SUPFAM" id="SSF52540">
    <property type="entry name" value="P-loop containing nucleoside triphosphate hydrolases"/>
    <property type="match status" value="1"/>
</dbReference>
<feature type="non-terminal residue" evidence="5">
    <location>
        <position position="267"/>
    </location>
</feature>
<dbReference type="GO" id="GO:0005524">
    <property type="term" value="F:ATP binding"/>
    <property type="evidence" value="ECO:0007669"/>
    <property type="project" value="UniProtKB-KW"/>
</dbReference>
<dbReference type="EMBL" id="BARS01025867">
    <property type="protein sequence ID" value="GAG09099.1"/>
    <property type="molecule type" value="Genomic_DNA"/>
</dbReference>
<dbReference type="InterPro" id="IPR040498">
    <property type="entry name" value="PriA_CRR"/>
</dbReference>
<dbReference type="Gene3D" id="3.40.50.300">
    <property type="entry name" value="P-loop containing nucleotide triphosphate hydrolases"/>
    <property type="match status" value="1"/>
</dbReference>
<dbReference type="InterPro" id="IPR011545">
    <property type="entry name" value="DEAD/DEAH_box_helicase_dom"/>
</dbReference>
<gene>
    <name evidence="5" type="ORF">S01H1_40824</name>
</gene>
<evidence type="ECO:0000313" key="5">
    <source>
        <dbReference type="EMBL" id="GAG09099.1"/>
    </source>
</evidence>
<feature type="non-terminal residue" evidence="5">
    <location>
        <position position="1"/>
    </location>
</feature>
<dbReference type="GO" id="GO:0003677">
    <property type="term" value="F:DNA binding"/>
    <property type="evidence" value="ECO:0007669"/>
    <property type="project" value="UniProtKB-KW"/>
</dbReference>
<comment type="caution">
    <text evidence="5">The sequence shown here is derived from an EMBL/GenBank/DDBJ whole genome shotgun (WGS) entry which is preliminary data.</text>
</comment>
<dbReference type="PANTHER" id="PTHR30580:SF0">
    <property type="entry name" value="PRIMOSOMAL PROTEIN N"/>
    <property type="match status" value="1"/>
</dbReference>
<keyword evidence="2" id="KW-0067">ATP-binding</keyword>
<dbReference type="InterPro" id="IPR014001">
    <property type="entry name" value="Helicase_ATP-bd"/>
</dbReference>
<keyword evidence="3" id="KW-0238">DNA-binding</keyword>
<dbReference type="InterPro" id="IPR027417">
    <property type="entry name" value="P-loop_NTPase"/>
</dbReference>
<dbReference type="GO" id="GO:0006310">
    <property type="term" value="P:DNA recombination"/>
    <property type="evidence" value="ECO:0007669"/>
    <property type="project" value="TreeGrafter"/>
</dbReference>